<dbReference type="InterPro" id="IPR058627">
    <property type="entry name" value="MdtA-like_C"/>
</dbReference>
<protein>
    <submittedName>
        <fullName evidence="7">Cation efflux system protein CzcB</fullName>
    </submittedName>
</protein>
<dbReference type="Gene3D" id="1.10.287.470">
    <property type="entry name" value="Helix hairpin bin"/>
    <property type="match status" value="1"/>
</dbReference>
<dbReference type="Pfam" id="PF25917">
    <property type="entry name" value="BSH_RND"/>
    <property type="match status" value="1"/>
</dbReference>
<evidence type="ECO:0000256" key="4">
    <source>
        <dbReference type="SAM" id="Coils"/>
    </source>
</evidence>
<keyword evidence="3" id="KW-0813">Transport</keyword>
<evidence type="ECO:0000256" key="2">
    <source>
        <dbReference type="ARBA" id="ARBA00009477"/>
    </source>
</evidence>
<dbReference type="GO" id="GO:1990281">
    <property type="term" value="C:efflux pump complex"/>
    <property type="evidence" value="ECO:0007669"/>
    <property type="project" value="TreeGrafter"/>
</dbReference>
<accession>A0A075R384</accession>
<organism evidence="7 8">
    <name type="scientific">Brevibacillus laterosporus LMG 15441</name>
    <dbReference type="NCBI Taxonomy" id="1042163"/>
    <lineage>
        <taxon>Bacteria</taxon>
        <taxon>Bacillati</taxon>
        <taxon>Bacillota</taxon>
        <taxon>Bacilli</taxon>
        <taxon>Bacillales</taxon>
        <taxon>Paenibacillaceae</taxon>
        <taxon>Brevibacillus</taxon>
    </lineage>
</organism>
<evidence type="ECO:0000256" key="3">
    <source>
        <dbReference type="ARBA" id="ARBA00022448"/>
    </source>
</evidence>
<dbReference type="RefSeq" id="WP_003338630.1">
    <property type="nucleotide sequence ID" value="NZ_CP007806.1"/>
</dbReference>
<comment type="subcellular location">
    <subcellularLocation>
        <location evidence="1">Cell envelope</location>
    </subcellularLocation>
</comment>
<keyword evidence="4" id="KW-0175">Coiled coil</keyword>
<evidence type="ECO:0000256" key="1">
    <source>
        <dbReference type="ARBA" id="ARBA00004196"/>
    </source>
</evidence>
<dbReference type="HOGENOM" id="CLU_018816_14_4_9"/>
<dbReference type="Gene3D" id="2.40.30.170">
    <property type="match status" value="1"/>
</dbReference>
<dbReference type="NCBIfam" id="TIGR01730">
    <property type="entry name" value="RND_mfp"/>
    <property type="match status" value="1"/>
</dbReference>
<feature type="domain" description="Multidrug resistance protein MdtA-like barrel-sandwich hybrid" evidence="5">
    <location>
        <begin position="71"/>
        <end position="252"/>
    </location>
</feature>
<dbReference type="Pfam" id="PF25967">
    <property type="entry name" value="RND-MFP_C"/>
    <property type="match status" value="1"/>
</dbReference>
<dbReference type="EMBL" id="CP007806">
    <property type="protein sequence ID" value="AIG26304.1"/>
    <property type="molecule type" value="Genomic_DNA"/>
</dbReference>
<feature type="domain" description="Multidrug resistance protein MdtA-like C-terminal permuted SH3" evidence="6">
    <location>
        <begin position="339"/>
        <end position="395"/>
    </location>
</feature>
<sequence length="410" mass="43477">MRRVVVSVLGASILLVSGCGSNVEPVASVQEEKNNKWVETYKIEQAPASTLLGYSGVVEANKQVMLGFGSSGKIAQVNTEKGAQVQQGQVLASLDAKVYQVAAQAAAGQVQSATVAAQEAKKGASQEALAQQKIKLEREQQNAAEAKKAAKQGDVLFQGGALSKNDYEALLLKAKQAEMSVKNEQIALQELQRGANPDQLARASAAITQANSEAVRAQESLQQTKIIAPFSGTIVAVHEQTGKVVAGGQSVIELVDLKTVKVVLAVESDEVGFFTEGKQVEVQDASGISSKGTIQFVSPVIDQANGKYRVEIHISNSDKKWRGGMVANVKVPRPLQGFLLPLECVGLTNETHFVMKVENGIVRKQPVQVGQIINGNIEIVKGVSVGEQVVKSGITYIVDGENVAVKGVKQ</sequence>
<evidence type="ECO:0000259" key="6">
    <source>
        <dbReference type="Pfam" id="PF25967"/>
    </source>
</evidence>
<gene>
    <name evidence="7" type="primary">czcB</name>
    <name evidence="7" type="ORF">BRLA_c019830</name>
</gene>
<dbReference type="Gene3D" id="2.40.50.100">
    <property type="match status" value="2"/>
</dbReference>
<dbReference type="InterPro" id="IPR006143">
    <property type="entry name" value="RND_pump_MFP"/>
</dbReference>
<dbReference type="Proteomes" id="UP000005850">
    <property type="component" value="Chromosome"/>
</dbReference>
<proteinExistence type="inferred from homology"/>
<evidence type="ECO:0000259" key="5">
    <source>
        <dbReference type="Pfam" id="PF25917"/>
    </source>
</evidence>
<name>A0A075R384_BRELA</name>
<dbReference type="SUPFAM" id="SSF111369">
    <property type="entry name" value="HlyD-like secretion proteins"/>
    <property type="match status" value="2"/>
</dbReference>
<dbReference type="Gene3D" id="2.40.420.20">
    <property type="match status" value="1"/>
</dbReference>
<reference evidence="7 8" key="1">
    <citation type="journal article" date="2011" name="J. Bacteriol.">
        <title>Genome sequence of Brevibacillus laterosporus LMG 15441, a pathogen of invertebrates.</title>
        <authorList>
            <person name="Djukic M."/>
            <person name="Poehlein A."/>
            <person name="Thurmer A."/>
            <person name="Daniel R."/>
        </authorList>
    </citation>
    <scope>NUCLEOTIDE SEQUENCE [LARGE SCALE GENOMIC DNA]</scope>
    <source>
        <strain evidence="7 8">LMG 15441</strain>
    </source>
</reference>
<dbReference type="GO" id="GO:0015562">
    <property type="term" value="F:efflux transmembrane transporter activity"/>
    <property type="evidence" value="ECO:0007669"/>
    <property type="project" value="TreeGrafter"/>
</dbReference>
<dbReference type="PANTHER" id="PTHR30469">
    <property type="entry name" value="MULTIDRUG RESISTANCE PROTEIN MDTA"/>
    <property type="match status" value="1"/>
</dbReference>
<dbReference type="InterPro" id="IPR058625">
    <property type="entry name" value="MdtA-like_BSH"/>
</dbReference>
<dbReference type="eggNOG" id="COG0845">
    <property type="taxonomic scope" value="Bacteria"/>
</dbReference>
<dbReference type="KEGG" id="blr:BRLA_c019830"/>
<evidence type="ECO:0000313" key="8">
    <source>
        <dbReference type="Proteomes" id="UP000005850"/>
    </source>
</evidence>
<dbReference type="AlphaFoldDB" id="A0A075R384"/>
<comment type="similarity">
    <text evidence="2">Belongs to the membrane fusion protein (MFP) (TC 8.A.1) family.</text>
</comment>
<dbReference type="PROSITE" id="PS51257">
    <property type="entry name" value="PROKAR_LIPOPROTEIN"/>
    <property type="match status" value="1"/>
</dbReference>
<keyword evidence="8" id="KW-1185">Reference proteome</keyword>
<dbReference type="STRING" id="1042163.BRLA_c019830"/>
<feature type="coiled-coil region" evidence="4">
    <location>
        <begin position="174"/>
        <end position="220"/>
    </location>
</feature>
<evidence type="ECO:0000313" key="7">
    <source>
        <dbReference type="EMBL" id="AIG26304.1"/>
    </source>
</evidence>